<feature type="transmembrane region" description="Helical" evidence="13">
    <location>
        <begin position="272"/>
        <end position="294"/>
    </location>
</feature>
<feature type="transmembrane region" description="Helical" evidence="13">
    <location>
        <begin position="396"/>
        <end position="415"/>
    </location>
</feature>
<evidence type="ECO:0000256" key="1">
    <source>
        <dbReference type="ARBA" id="ARBA00004429"/>
    </source>
</evidence>
<feature type="binding site" evidence="12">
    <location>
        <position position="218"/>
    </location>
    <ligand>
        <name>K(+)</name>
        <dbReference type="ChEBI" id="CHEBI:29103"/>
    </ligand>
</feature>
<keyword evidence="9 13" id="KW-1133">Transmembrane helix</keyword>
<keyword evidence="5" id="KW-0997">Cell inner membrane</keyword>
<organism evidence="14 15">
    <name type="scientific">Dehalobacter restrictus</name>
    <dbReference type="NCBI Taxonomy" id="55583"/>
    <lineage>
        <taxon>Bacteria</taxon>
        <taxon>Bacillati</taxon>
        <taxon>Bacillota</taxon>
        <taxon>Clostridia</taxon>
        <taxon>Eubacteriales</taxon>
        <taxon>Desulfitobacteriaceae</taxon>
        <taxon>Dehalobacter</taxon>
    </lineage>
</organism>
<evidence type="ECO:0000256" key="9">
    <source>
        <dbReference type="ARBA" id="ARBA00022989"/>
    </source>
</evidence>
<name>A0A857DMT9_9FIRM</name>
<keyword evidence="10" id="KW-0406">Ion transport</keyword>
<evidence type="ECO:0000256" key="7">
    <source>
        <dbReference type="ARBA" id="ARBA00022692"/>
    </source>
</evidence>
<dbReference type="InterPro" id="IPR003445">
    <property type="entry name" value="Cat_transpt"/>
</dbReference>
<dbReference type="GO" id="GO:0046872">
    <property type="term" value="F:metal ion binding"/>
    <property type="evidence" value="ECO:0007669"/>
    <property type="project" value="UniProtKB-KW"/>
</dbReference>
<dbReference type="RefSeq" id="WP_158208647.1">
    <property type="nucleotide sequence ID" value="NZ_CP046996.1"/>
</dbReference>
<feature type="binding site" evidence="12">
    <location>
        <position position="431"/>
    </location>
    <ligand>
        <name>K(+)</name>
        <dbReference type="ChEBI" id="CHEBI:29103"/>
    </ligand>
</feature>
<dbReference type="PANTHER" id="PTHR32024">
    <property type="entry name" value="TRK SYSTEM POTASSIUM UPTAKE PROTEIN TRKG-RELATED"/>
    <property type="match status" value="1"/>
</dbReference>
<evidence type="ECO:0000256" key="8">
    <source>
        <dbReference type="ARBA" id="ARBA00022958"/>
    </source>
</evidence>
<feature type="transmembrane region" description="Helical" evidence="13">
    <location>
        <begin position="134"/>
        <end position="159"/>
    </location>
</feature>
<comment type="subcellular location">
    <subcellularLocation>
        <location evidence="1">Cell inner membrane</location>
        <topology evidence="1">Multi-pass membrane protein</topology>
    </subcellularLocation>
</comment>
<comment type="similarity">
    <text evidence="2">Belongs to the TrkH potassium transport family.</text>
</comment>
<keyword evidence="4" id="KW-1003">Cell membrane</keyword>
<feature type="transmembrane region" description="Helical" evidence="13">
    <location>
        <begin position="37"/>
        <end position="56"/>
    </location>
</feature>
<feature type="transmembrane region" description="Helical" evidence="13">
    <location>
        <begin position="68"/>
        <end position="89"/>
    </location>
</feature>
<dbReference type="GO" id="GO:0005886">
    <property type="term" value="C:plasma membrane"/>
    <property type="evidence" value="ECO:0007669"/>
    <property type="project" value="UniProtKB-SubCell"/>
</dbReference>
<keyword evidence="6" id="KW-0633">Potassium transport</keyword>
<evidence type="ECO:0000256" key="5">
    <source>
        <dbReference type="ARBA" id="ARBA00022519"/>
    </source>
</evidence>
<feature type="transmembrane region" description="Helical" evidence="13">
    <location>
        <begin position="453"/>
        <end position="473"/>
    </location>
</feature>
<evidence type="ECO:0000256" key="12">
    <source>
        <dbReference type="PIRSR" id="PIRSR006247-1"/>
    </source>
</evidence>
<dbReference type="PIRSF" id="PIRSF006247">
    <property type="entry name" value="TrkH"/>
    <property type="match status" value="1"/>
</dbReference>
<protein>
    <submittedName>
        <fullName evidence="14">TrkH family potassium uptake protein</fullName>
    </submittedName>
</protein>
<evidence type="ECO:0000313" key="14">
    <source>
        <dbReference type="EMBL" id="QHA01689.1"/>
    </source>
</evidence>
<keyword evidence="7 13" id="KW-0812">Transmembrane</keyword>
<evidence type="ECO:0000256" key="10">
    <source>
        <dbReference type="ARBA" id="ARBA00023065"/>
    </source>
</evidence>
<evidence type="ECO:0000256" key="6">
    <source>
        <dbReference type="ARBA" id="ARBA00022538"/>
    </source>
</evidence>
<dbReference type="EMBL" id="CP046996">
    <property type="protein sequence ID" value="QHA01689.1"/>
    <property type="molecule type" value="Genomic_DNA"/>
</dbReference>
<keyword evidence="11 13" id="KW-0472">Membrane</keyword>
<keyword evidence="8 12" id="KW-0630">Potassium</keyword>
<sequence>MNFTLLENILGRLLIAYSFAMVVPIAVALFFQEKVGWAFLISFCITVIVGTVMRLHGKVEGKIGVREGFAVVGGAWIFASLFGALPFIISGVVPTYIDALFEVVSGLTTTGSSVLSNLEVLPRSILFWRSLTHWMGGMGIIVMFIVLLPNLGIGAVHIFNSEVPGPISEKIVPKIKDTALILWGIYAGLTVATIVLLLFAGMSLFDAVNHAFATVATGGFSTRSASIAAYNSFPIELVLTIFMFIAGSNFSLFVQAWRKRSLRPLKDTELKYYFLIVVVSTLIITGSLVIQQGWGSLAALRHSVFQVVTLMTTTGFASTDFDQWSGLAKLILFFLMFIGASAGSTAGGLKVSRVILLVKMGLAQLRQAIHPRLVVNIVVQDKVIDTTVLSNVGRFFFVYFLTFAIGSILLAGTGLEPFDAMSAVIANLSNVGPGFGVVGPMFTYAPIEPFGKIVLTACMLLGRLELFTLLVFLTPEFWKSKKSW</sequence>
<evidence type="ECO:0000256" key="11">
    <source>
        <dbReference type="ARBA" id="ARBA00023136"/>
    </source>
</evidence>
<evidence type="ECO:0000256" key="13">
    <source>
        <dbReference type="SAM" id="Phobius"/>
    </source>
</evidence>
<keyword evidence="3" id="KW-0813">Transport</keyword>
<dbReference type="Proteomes" id="UP000430508">
    <property type="component" value="Chromosome"/>
</dbReference>
<feature type="binding site" evidence="12">
    <location>
        <position position="313"/>
    </location>
    <ligand>
        <name>K(+)</name>
        <dbReference type="ChEBI" id="CHEBI:29103"/>
    </ligand>
</feature>
<feature type="transmembrane region" description="Helical" evidence="13">
    <location>
        <begin position="233"/>
        <end position="252"/>
    </location>
</feature>
<feature type="transmembrane region" description="Helical" evidence="13">
    <location>
        <begin position="330"/>
        <end position="349"/>
    </location>
</feature>
<evidence type="ECO:0000256" key="4">
    <source>
        <dbReference type="ARBA" id="ARBA00022475"/>
    </source>
</evidence>
<gene>
    <name evidence="14" type="ORF">GQ588_14095</name>
</gene>
<feature type="binding site" evidence="12">
    <location>
        <position position="109"/>
    </location>
    <ligand>
        <name>K(+)</name>
        <dbReference type="ChEBI" id="CHEBI:29103"/>
    </ligand>
</feature>
<feature type="binding site" evidence="12">
    <location>
        <position position="314"/>
    </location>
    <ligand>
        <name>K(+)</name>
        <dbReference type="ChEBI" id="CHEBI:29103"/>
    </ligand>
</feature>
<dbReference type="PANTHER" id="PTHR32024:SF2">
    <property type="entry name" value="TRK SYSTEM POTASSIUM UPTAKE PROTEIN TRKG-RELATED"/>
    <property type="match status" value="1"/>
</dbReference>
<dbReference type="Pfam" id="PF02386">
    <property type="entry name" value="TrkH"/>
    <property type="match status" value="1"/>
</dbReference>
<feature type="binding site" evidence="12">
    <location>
        <position position="110"/>
    </location>
    <ligand>
        <name>K(+)</name>
        <dbReference type="ChEBI" id="CHEBI:29103"/>
    </ligand>
</feature>
<evidence type="ECO:0000313" key="15">
    <source>
        <dbReference type="Proteomes" id="UP000430508"/>
    </source>
</evidence>
<dbReference type="AlphaFoldDB" id="A0A857DMT9"/>
<feature type="transmembrane region" description="Helical" evidence="13">
    <location>
        <begin position="427"/>
        <end position="447"/>
    </location>
</feature>
<feature type="binding site" evidence="12">
    <location>
        <position position="430"/>
    </location>
    <ligand>
        <name>K(+)</name>
        <dbReference type="ChEBI" id="CHEBI:29103"/>
    </ligand>
</feature>
<evidence type="ECO:0000256" key="2">
    <source>
        <dbReference type="ARBA" id="ARBA00009137"/>
    </source>
</evidence>
<dbReference type="InterPro" id="IPR004772">
    <property type="entry name" value="TrkH"/>
</dbReference>
<keyword evidence="12" id="KW-0479">Metal-binding</keyword>
<feature type="transmembrane region" description="Helical" evidence="13">
    <location>
        <begin position="180"/>
        <end position="205"/>
    </location>
</feature>
<accession>A0A857DMT9</accession>
<reference evidence="14 15" key="1">
    <citation type="submission" date="2019-12" db="EMBL/GenBank/DDBJ databases">
        <title>Sequence classification of anaerobic respiratory reductive dehalogenases: First we see many, then we see few.</title>
        <authorList>
            <person name="Molenda O."/>
            <person name="Puentes Jacome L.A."/>
            <person name="Cao X."/>
            <person name="Nesbo C.L."/>
            <person name="Tang S."/>
            <person name="Morson N."/>
            <person name="Patron J."/>
            <person name="Lomheim L."/>
            <person name="Wishart D.S."/>
            <person name="Edwards E.A."/>
        </authorList>
    </citation>
    <scope>NUCLEOTIDE SEQUENCE [LARGE SCALE GENOMIC DNA]</scope>
    <source>
        <strain evidence="14 15">12DCA</strain>
    </source>
</reference>
<dbReference type="GO" id="GO:0015379">
    <property type="term" value="F:potassium:chloride symporter activity"/>
    <property type="evidence" value="ECO:0007669"/>
    <property type="project" value="InterPro"/>
</dbReference>
<evidence type="ECO:0000256" key="3">
    <source>
        <dbReference type="ARBA" id="ARBA00022448"/>
    </source>
</evidence>
<proteinExistence type="inferred from homology"/>
<feature type="transmembrane region" description="Helical" evidence="13">
    <location>
        <begin position="12"/>
        <end position="31"/>
    </location>
</feature>